<name>A0ACB7ZVF6_9AGAM</name>
<evidence type="ECO:0000313" key="2">
    <source>
        <dbReference type="Proteomes" id="UP000790377"/>
    </source>
</evidence>
<dbReference type="EMBL" id="MU268271">
    <property type="protein sequence ID" value="KAH7905106.1"/>
    <property type="molecule type" value="Genomic_DNA"/>
</dbReference>
<gene>
    <name evidence="1" type="ORF">BJ138DRAFT_1018176</name>
</gene>
<organism evidence="1 2">
    <name type="scientific">Hygrophoropsis aurantiaca</name>
    <dbReference type="NCBI Taxonomy" id="72124"/>
    <lineage>
        <taxon>Eukaryota</taxon>
        <taxon>Fungi</taxon>
        <taxon>Dikarya</taxon>
        <taxon>Basidiomycota</taxon>
        <taxon>Agaricomycotina</taxon>
        <taxon>Agaricomycetes</taxon>
        <taxon>Agaricomycetidae</taxon>
        <taxon>Boletales</taxon>
        <taxon>Coniophorineae</taxon>
        <taxon>Hygrophoropsidaceae</taxon>
        <taxon>Hygrophoropsis</taxon>
    </lineage>
</organism>
<dbReference type="Proteomes" id="UP000790377">
    <property type="component" value="Unassembled WGS sequence"/>
</dbReference>
<reference evidence="1" key="1">
    <citation type="journal article" date="2021" name="New Phytol.">
        <title>Evolutionary innovations through gain and loss of genes in the ectomycorrhizal Boletales.</title>
        <authorList>
            <person name="Wu G."/>
            <person name="Miyauchi S."/>
            <person name="Morin E."/>
            <person name="Kuo A."/>
            <person name="Drula E."/>
            <person name="Varga T."/>
            <person name="Kohler A."/>
            <person name="Feng B."/>
            <person name="Cao Y."/>
            <person name="Lipzen A."/>
            <person name="Daum C."/>
            <person name="Hundley H."/>
            <person name="Pangilinan J."/>
            <person name="Johnson J."/>
            <person name="Barry K."/>
            <person name="LaButti K."/>
            <person name="Ng V."/>
            <person name="Ahrendt S."/>
            <person name="Min B."/>
            <person name="Choi I.G."/>
            <person name="Park H."/>
            <person name="Plett J.M."/>
            <person name="Magnuson J."/>
            <person name="Spatafora J.W."/>
            <person name="Nagy L.G."/>
            <person name="Henrissat B."/>
            <person name="Grigoriev I.V."/>
            <person name="Yang Z.L."/>
            <person name="Xu J."/>
            <person name="Martin F.M."/>
        </authorList>
    </citation>
    <scope>NUCLEOTIDE SEQUENCE</scope>
    <source>
        <strain evidence="1">ATCC 28755</strain>
    </source>
</reference>
<evidence type="ECO:0000313" key="1">
    <source>
        <dbReference type="EMBL" id="KAH7905106.1"/>
    </source>
</evidence>
<comment type="caution">
    <text evidence="1">The sequence shown here is derived from an EMBL/GenBank/DDBJ whole genome shotgun (WGS) entry which is preliminary data.</text>
</comment>
<proteinExistence type="predicted"/>
<sequence length="917" mass="103849">MLIVNPDWEDLLQDLPCPSDSESRGVKFQCHLVFTLIVYLNLSLRDFLFFLFESSIPSVRQRAGTFMGNNPTWEVPFAPARMYQAWHSRFPRCVDHLHDTIVKQCAEEIILKESNCIISEKTLKVKQKQCTMESIRTTLDPGKLVAQYREFAPFTWALLLIFTTVPNAHRKQKAAAARRRKAAVHGDHTGLREESESEPDSWIEDMDGGDSWGDGFSGETGEDWKAQGFVRNATFTLVFVISMMAFTRNGATNLFAMVLGLFLEIGGTSSRVISTLSNAGVCVSTTTIERLKKVLSDDAKHHAVQLMQGSDQFMTIFDNINIYLRKFQQRLFNKNSMIHATNVAVVALHDVSSEAGNLSKKLENRGKRSAATGDDIKPTLEDEQKIFGSFKGLVTHFILAYCPGNESWKDRPRMIKIADELMASDRPLPVRKSDTRPLGMFDVDEGSKKGIINVLKSIQEISGLTEEEWSGKVRIIAGDWLTTSNLRSARRDRNDDINSMERLEYPEDLSQLFHFALNASHMMMRLHFGNAINDPGSLAKHKGLLNRTWDAAKLNYADGKALIRHSLIARILYTIMLKNGMTRWSELAKWKPEEEEVSKFVQEFVLEYTNPSTAENAKAIQDDWRAHSVYFIRDTLLFCEFEHAVSHADAGRVLRVLKYWSFSFRGAGLHNYARECIEILLRWKYELSPELRAALEQSWFINRWGLPGRWIAADLYLEQLNFWVKRVFIAKGSGVTLRYIIEKGSACVEAFREISHLFARTFGYADRARRHKEVDIGQDLRLLTEDMFRARLHVPTADRGVLTAAKVNKKTGKVTVASQSAIVDCFDTGIQLLNDGKFSEFIHTTTWDPAVGYPVDVLLSQAEATDVLRNGSIFDSVDENPITRDDFDDIDDGDTHKQRCPGLGSLGGGMDYADSIV</sequence>
<protein>
    <submittedName>
        <fullName evidence="1">Uncharacterized protein</fullName>
    </submittedName>
</protein>
<accession>A0ACB7ZVF6</accession>
<keyword evidence="2" id="KW-1185">Reference proteome</keyword>